<accession>A0A409XE46</accession>
<feature type="region of interest" description="Disordered" evidence="1">
    <location>
        <begin position="289"/>
        <end position="328"/>
    </location>
</feature>
<dbReference type="InParanoid" id="A0A409XE46"/>
<sequence length="424" mass="47105">IQLPPLPIQRSCDIYRRHLASKGRGIPLWIPEPNKNLPIQYQRKGIAIGDVGIITASGSFAFLFNICLAHDHPINPSTLPMNFKPIHVAAVNIHYQSEFKNNSHLASASTVRSQNDGDSSGLVFESSASDGAILTMPVGSKSEDLGSVGRFRKYVAANMVNWYKYAYHDREYDVRNGDLRLVIGYDTTSFWGMATFSNSTAHQESFRLKFGLIEGRRYGWEYSGMAEVRAGPDAHEIVQLRDNDPSQEDINYENQCLFVRTINATLPDKVWDDLGFDYDELDVYADSDLPTGSSTPALEGSYRNYSSSAGPSISPPSNQVGTTSTSSRANDNILTVHATKSVYSSSTFLADHPSKAINAMLLKNCSEEVKMAITQDQDWMSVLTDEDTILPSSEDIIKRIQVAFDICEEDGAWTDTTTFFDFLI</sequence>
<organism evidence="2 3">
    <name type="scientific">Psilocybe cyanescens</name>
    <dbReference type="NCBI Taxonomy" id="93625"/>
    <lineage>
        <taxon>Eukaryota</taxon>
        <taxon>Fungi</taxon>
        <taxon>Dikarya</taxon>
        <taxon>Basidiomycota</taxon>
        <taxon>Agaricomycotina</taxon>
        <taxon>Agaricomycetes</taxon>
        <taxon>Agaricomycetidae</taxon>
        <taxon>Agaricales</taxon>
        <taxon>Agaricineae</taxon>
        <taxon>Strophariaceae</taxon>
        <taxon>Psilocybe</taxon>
    </lineage>
</organism>
<evidence type="ECO:0000313" key="2">
    <source>
        <dbReference type="EMBL" id="PPQ89069.1"/>
    </source>
</evidence>
<proteinExistence type="predicted"/>
<evidence type="ECO:0000256" key="1">
    <source>
        <dbReference type="SAM" id="MobiDB-lite"/>
    </source>
</evidence>
<protein>
    <submittedName>
        <fullName evidence="2">Uncharacterized protein</fullName>
    </submittedName>
</protein>
<comment type="caution">
    <text evidence="2">The sequence shown here is derived from an EMBL/GenBank/DDBJ whole genome shotgun (WGS) entry which is preliminary data.</text>
</comment>
<gene>
    <name evidence="2" type="ORF">CVT25_006441</name>
</gene>
<dbReference type="OrthoDB" id="2662290at2759"/>
<keyword evidence="3" id="KW-1185">Reference proteome</keyword>
<feature type="compositionally biased region" description="Low complexity" evidence="1">
    <location>
        <begin position="306"/>
        <end position="317"/>
    </location>
</feature>
<dbReference type="EMBL" id="NHYD01001946">
    <property type="protein sequence ID" value="PPQ89069.1"/>
    <property type="molecule type" value="Genomic_DNA"/>
</dbReference>
<reference evidence="2 3" key="1">
    <citation type="journal article" date="2018" name="Evol. Lett.">
        <title>Horizontal gene cluster transfer increased hallucinogenic mushroom diversity.</title>
        <authorList>
            <person name="Reynolds H.T."/>
            <person name="Vijayakumar V."/>
            <person name="Gluck-Thaler E."/>
            <person name="Korotkin H.B."/>
            <person name="Matheny P.B."/>
            <person name="Slot J.C."/>
        </authorList>
    </citation>
    <scope>NUCLEOTIDE SEQUENCE [LARGE SCALE GENOMIC DNA]</scope>
    <source>
        <strain evidence="2 3">2631</strain>
    </source>
</reference>
<name>A0A409XE46_PSICY</name>
<dbReference type="Proteomes" id="UP000283269">
    <property type="component" value="Unassembled WGS sequence"/>
</dbReference>
<feature type="compositionally biased region" description="Polar residues" evidence="1">
    <location>
        <begin position="318"/>
        <end position="328"/>
    </location>
</feature>
<dbReference type="AlphaFoldDB" id="A0A409XE46"/>
<dbReference type="STRING" id="93625.A0A409XE46"/>
<feature type="non-terminal residue" evidence="2">
    <location>
        <position position="1"/>
    </location>
</feature>
<evidence type="ECO:0000313" key="3">
    <source>
        <dbReference type="Proteomes" id="UP000283269"/>
    </source>
</evidence>